<proteinExistence type="inferred from homology"/>
<keyword evidence="5" id="KW-0560">Oxidoreductase</keyword>
<dbReference type="Gene3D" id="3.90.180.10">
    <property type="entry name" value="Medium-chain alcohol dehydrogenases, catalytic domain"/>
    <property type="match status" value="1"/>
</dbReference>
<evidence type="ECO:0000313" key="9">
    <source>
        <dbReference type="EMBL" id="MFD1589359.1"/>
    </source>
</evidence>
<dbReference type="GO" id="GO:0030554">
    <property type="term" value="F:adenyl nucleotide binding"/>
    <property type="evidence" value="ECO:0007669"/>
    <property type="project" value="UniProtKB-ARBA"/>
</dbReference>
<dbReference type="Pfam" id="PF00107">
    <property type="entry name" value="ADH_zinc_N"/>
    <property type="match status" value="1"/>
</dbReference>
<comment type="cofactor">
    <cofactor evidence="1 7">
        <name>Zn(2+)</name>
        <dbReference type="ChEBI" id="CHEBI:29105"/>
    </cofactor>
</comment>
<dbReference type="Proteomes" id="UP001597119">
    <property type="component" value="Unassembled WGS sequence"/>
</dbReference>
<dbReference type="SUPFAM" id="SSF50129">
    <property type="entry name" value="GroES-like"/>
    <property type="match status" value="1"/>
</dbReference>
<comment type="caution">
    <text evidence="9">The sequence shown here is derived from an EMBL/GenBank/DDBJ whole genome shotgun (WGS) entry which is preliminary data.</text>
</comment>
<dbReference type="InterPro" id="IPR011032">
    <property type="entry name" value="GroES-like_sf"/>
</dbReference>
<dbReference type="PROSITE" id="PS00059">
    <property type="entry name" value="ADH_ZINC"/>
    <property type="match status" value="1"/>
</dbReference>
<dbReference type="Pfam" id="PF08240">
    <property type="entry name" value="ADH_N"/>
    <property type="match status" value="1"/>
</dbReference>
<evidence type="ECO:0000256" key="6">
    <source>
        <dbReference type="ARBA" id="ARBA00023027"/>
    </source>
</evidence>
<dbReference type="GO" id="GO:0046872">
    <property type="term" value="F:metal ion binding"/>
    <property type="evidence" value="ECO:0007669"/>
    <property type="project" value="UniProtKB-KW"/>
</dbReference>
<keyword evidence="10" id="KW-1185">Reference proteome</keyword>
<keyword evidence="6" id="KW-0520">NAD</keyword>
<dbReference type="GO" id="GO:0016616">
    <property type="term" value="F:oxidoreductase activity, acting on the CH-OH group of donors, NAD or NADP as acceptor"/>
    <property type="evidence" value="ECO:0007669"/>
    <property type="project" value="UniProtKB-ARBA"/>
</dbReference>
<evidence type="ECO:0000256" key="1">
    <source>
        <dbReference type="ARBA" id="ARBA00001947"/>
    </source>
</evidence>
<dbReference type="EMBL" id="JBHUDJ010000015">
    <property type="protein sequence ID" value="MFD1589359.1"/>
    <property type="molecule type" value="Genomic_DNA"/>
</dbReference>
<dbReference type="InterPro" id="IPR002328">
    <property type="entry name" value="ADH_Zn_CS"/>
</dbReference>
<reference evidence="9 10" key="1">
    <citation type="journal article" date="2019" name="Int. J. Syst. Evol. Microbiol.">
        <title>The Global Catalogue of Microorganisms (GCM) 10K type strain sequencing project: providing services to taxonomists for standard genome sequencing and annotation.</title>
        <authorList>
            <consortium name="The Broad Institute Genomics Platform"/>
            <consortium name="The Broad Institute Genome Sequencing Center for Infectious Disease"/>
            <person name="Wu L."/>
            <person name="Ma J."/>
        </authorList>
    </citation>
    <scope>NUCLEOTIDE SEQUENCE [LARGE SCALE GENOMIC DNA]</scope>
    <source>
        <strain evidence="9 10">CGMCC 1.12125</strain>
    </source>
</reference>
<dbReference type="InterPro" id="IPR013154">
    <property type="entry name" value="ADH-like_N"/>
</dbReference>
<protein>
    <submittedName>
        <fullName evidence="9">Alcohol dehydrogenase</fullName>
    </submittedName>
</protein>
<dbReference type="Gene3D" id="3.40.50.720">
    <property type="entry name" value="NAD(P)-binding Rossmann-like Domain"/>
    <property type="match status" value="1"/>
</dbReference>
<accession>A0ABD6CH25</accession>
<evidence type="ECO:0000256" key="4">
    <source>
        <dbReference type="ARBA" id="ARBA00022833"/>
    </source>
</evidence>
<evidence type="ECO:0000313" key="10">
    <source>
        <dbReference type="Proteomes" id="UP001597119"/>
    </source>
</evidence>
<evidence type="ECO:0000256" key="3">
    <source>
        <dbReference type="ARBA" id="ARBA00022723"/>
    </source>
</evidence>
<comment type="similarity">
    <text evidence="2 7">Belongs to the zinc-containing alcohol dehydrogenase family.</text>
</comment>
<dbReference type="GO" id="GO:0043168">
    <property type="term" value="F:anion binding"/>
    <property type="evidence" value="ECO:0007669"/>
    <property type="project" value="UniProtKB-ARBA"/>
</dbReference>
<feature type="domain" description="Enoyl reductase (ER)" evidence="8">
    <location>
        <begin position="10"/>
        <end position="332"/>
    </location>
</feature>
<organism evidence="9 10">
    <name type="scientific">Halorientalis brevis</name>
    <dbReference type="NCBI Taxonomy" id="1126241"/>
    <lineage>
        <taxon>Archaea</taxon>
        <taxon>Methanobacteriati</taxon>
        <taxon>Methanobacteriota</taxon>
        <taxon>Stenosarchaea group</taxon>
        <taxon>Halobacteria</taxon>
        <taxon>Halobacteriales</taxon>
        <taxon>Haloarculaceae</taxon>
        <taxon>Halorientalis</taxon>
    </lineage>
</organism>
<evidence type="ECO:0000259" key="8">
    <source>
        <dbReference type="SMART" id="SM00829"/>
    </source>
</evidence>
<dbReference type="InterPro" id="IPR036291">
    <property type="entry name" value="NAD(P)-bd_dom_sf"/>
</dbReference>
<dbReference type="SUPFAM" id="SSF51735">
    <property type="entry name" value="NAD(P)-binding Rossmann-fold domains"/>
    <property type="match status" value="1"/>
</dbReference>
<dbReference type="PANTHER" id="PTHR42940">
    <property type="entry name" value="ALCOHOL DEHYDROGENASE 1-RELATED"/>
    <property type="match status" value="1"/>
</dbReference>
<dbReference type="SMART" id="SM00829">
    <property type="entry name" value="PKS_ER"/>
    <property type="match status" value="1"/>
</dbReference>
<dbReference type="GO" id="GO:0044281">
    <property type="term" value="P:small molecule metabolic process"/>
    <property type="evidence" value="ECO:0007669"/>
    <property type="project" value="UniProtKB-ARBA"/>
</dbReference>
<dbReference type="PANTHER" id="PTHR42940:SF7">
    <property type="entry name" value="ALCOHOL DEHYDROGENASE-LIKE N-TERMINAL DOMAIN-CONTAINING PROTEIN"/>
    <property type="match status" value="1"/>
</dbReference>
<name>A0ABD6CH25_9EURY</name>
<evidence type="ECO:0000256" key="5">
    <source>
        <dbReference type="ARBA" id="ARBA00023002"/>
    </source>
</evidence>
<dbReference type="InterPro" id="IPR020843">
    <property type="entry name" value="ER"/>
</dbReference>
<keyword evidence="4 7" id="KW-0862">Zinc</keyword>
<keyword evidence="3 7" id="KW-0479">Metal-binding</keyword>
<dbReference type="AlphaFoldDB" id="A0ABD6CH25"/>
<gene>
    <name evidence="9" type="ORF">ACFR9U_20475</name>
</gene>
<evidence type="ECO:0000256" key="2">
    <source>
        <dbReference type="ARBA" id="ARBA00008072"/>
    </source>
</evidence>
<dbReference type="CDD" id="cd08296">
    <property type="entry name" value="CAD_like"/>
    <property type="match status" value="1"/>
</dbReference>
<evidence type="ECO:0000256" key="7">
    <source>
        <dbReference type="RuleBase" id="RU361277"/>
    </source>
</evidence>
<dbReference type="FunFam" id="3.40.50.720:FF:000039">
    <property type="entry name" value="Alcohol dehydrogenase AdhP"/>
    <property type="match status" value="1"/>
</dbReference>
<dbReference type="InterPro" id="IPR013149">
    <property type="entry name" value="ADH-like_C"/>
</dbReference>
<dbReference type="RefSeq" id="WP_345893426.1">
    <property type="nucleotide sequence ID" value="NZ_JALLGV010000009.1"/>
</dbReference>
<sequence>MQAAVVPEPGAEFEIVEREIPDPEPGEVRVAVEACGICHSDAFVKSGGYPGLSYPRIPGHEIAGQIDAVGADVDDWSVGDRVGVGWHGGHCFTCEPCRRGDFLQCENGEVTGITYDGGYAEYATVPAEAVAAVPDELDAVDAAPLLCAGVTTYNALRNSDARPGDLVAVQGVGGLGHLGIQYAHAAGFETVALSTSGDKESLARELGADHFVDVTETDPAERLQDLGGASVVLATAPASDAISSVVGGLGIDGSVVVVGVPGEPVSVDAQQLVGTRGSVSGWASGHARDSQDTLEFSSLRDITPEIETFPLDEVETAYDRMIDNEARFRVVLEP</sequence>